<reference evidence="1" key="3">
    <citation type="submission" date="2015-04" db="UniProtKB">
        <authorList>
            <consortium name="EnsemblPlants"/>
        </authorList>
    </citation>
    <scope>IDENTIFICATION</scope>
</reference>
<evidence type="ECO:0000313" key="2">
    <source>
        <dbReference type="Proteomes" id="UP000032180"/>
    </source>
</evidence>
<sequence>MAIWLMAYNERDHQRLPGKHVPACLCWPTCTPTLRTGETGNTSINLNYAMFRLGTTVRNSNNGLTYTNLFNAMVDDVHIRHAT</sequence>
<proteinExistence type="predicted"/>
<reference evidence="2" key="2">
    <citation type="submission" date="2013-12" db="EMBL/GenBank/DDBJ databases">
        <authorList>
            <person name="Yu Y."/>
            <person name="Lee S."/>
            <person name="de Baynast K."/>
            <person name="Wissotski M."/>
            <person name="Liu L."/>
            <person name="Talag J."/>
            <person name="Goicoechea J."/>
            <person name="Angelova A."/>
            <person name="Jetty R."/>
            <person name="Kudrna D."/>
            <person name="Golser W."/>
            <person name="Rivera L."/>
            <person name="Zhang J."/>
            <person name="Wing R."/>
        </authorList>
    </citation>
    <scope>NUCLEOTIDE SEQUENCE</scope>
</reference>
<reference evidence="1 2" key="1">
    <citation type="submission" date="2012-08" db="EMBL/GenBank/DDBJ databases">
        <title>Oryza genome evolution.</title>
        <authorList>
            <person name="Wing R.A."/>
        </authorList>
    </citation>
    <scope>NUCLEOTIDE SEQUENCE</scope>
</reference>
<name>A0A0D9VA66_9ORYZ</name>
<organism evidence="1 2">
    <name type="scientific">Leersia perrieri</name>
    <dbReference type="NCBI Taxonomy" id="77586"/>
    <lineage>
        <taxon>Eukaryota</taxon>
        <taxon>Viridiplantae</taxon>
        <taxon>Streptophyta</taxon>
        <taxon>Embryophyta</taxon>
        <taxon>Tracheophyta</taxon>
        <taxon>Spermatophyta</taxon>
        <taxon>Magnoliopsida</taxon>
        <taxon>Liliopsida</taxon>
        <taxon>Poales</taxon>
        <taxon>Poaceae</taxon>
        <taxon>BOP clade</taxon>
        <taxon>Oryzoideae</taxon>
        <taxon>Oryzeae</taxon>
        <taxon>Oryzinae</taxon>
        <taxon>Leersia</taxon>
    </lineage>
</organism>
<evidence type="ECO:0000313" key="1">
    <source>
        <dbReference type="EnsemblPlants" id="LPERR01G38120.1"/>
    </source>
</evidence>
<protein>
    <submittedName>
        <fullName evidence="1">Uncharacterized protein</fullName>
    </submittedName>
</protein>
<accession>A0A0D9VA66</accession>
<dbReference type="HOGENOM" id="CLU_2545900_0_0_1"/>
<dbReference type="EnsemblPlants" id="LPERR01G38120.1">
    <property type="protein sequence ID" value="LPERR01G38120.1"/>
    <property type="gene ID" value="LPERR01G38120"/>
</dbReference>
<dbReference type="Proteomes" id="UP000032180">
    <property type="component" value="Chromosome 1"/>
</dbReference>
<dbReference type="Gramene" id="LPERR01G38120.1">
    <property type="protein sequence ID" value="LPERR01G38120.1"/>
    <property type="gene ID" value="LPERR01G38120"/>
</dbReference>
<dbReference type="Gene3D" id="3.20.20.80">
    <property type="entry name" value="Glycosidases"/>
    <property type="match status" value="1"/>
</dbReference>
<dbReference type="AlphaFoldDB" id="A0A0D9VA66"/>
<keyword evidence="2" id="KW-1185">Reference proteome</keyword>